<proteinExistence type="predicted"/>
<evidence type="ECO:0000313" key="1">
    <source>
        <dbReference type="EMBL" id="ADD96322.1"/>
    </source>
</evidence>
<accession>D6PKS1</accession>
<sequence length="72" mass="7889">MVSIHHFFIVTRFDNRSCYWTPIASSADKFASVEGELFALPATNSNNKTSSVTSVTSTFTGVFTPVAIIKQN</sequence>
<reference evidence="1" key="1">
    <citation type="journal article" date="2010" name="ISME J.">
        <title>Metagenome of the Mediterranean deep chlorophyll maximum studied by direct and fosmid library 454 pyrosequencing.</title>
        <authorList>
            <person name="Ghai R."/>
            <person name="Martin-Cuadrado A.B."/>
            <person name="Molto A.G."/>
            <person name="Heredia I.G."/>
            <person name="Cabrera R."/>
            <person name="Martin J."/>
            <person name="Verdu M."/>
            <person name="Deschamps P."/>
            <person name="Moreira D."/>
            <person name="Lopez-Garcia P."/>
            <person name="Mira A."/>
            <person name="Rodriguez-Valera F."/>
        </authorList>
    </citation>
    <scope>NUCLEOTIDE SEQUENCE</scope>
</reference>
<dbReference type="EMBL" id="GU943132">
    <property type="protein sequence ID" value="ADD96322.1"/>
    <property type="molecule type" value="Genomic_DNA"/>
</dbReference>
<organism evidence="1">
    <name type="scientific">uncultured organism MedDCM-OCT-S08-C256</name>
    <dbReference type="NCBI Taxonomy" id="743636"/>
    <lineage>
        <taxon>unclassified sequences</taxon>
        <taxon>environmental samples</taxon>
    </lineage>
</organism>
<protein>
    <submittedName>
        <fullName evidence="1">Uncharacterized protein</fullName>
    </submittedName>
</protein>
<dbReference type="AlphaFoldDB" id="D6PKS1"/>
<name>D6PKS1_9ZZZZ</name>